<dbReference type="GO" id="GO:0005829">
    <property type="term" value="C:cytosol"/>
    <property type="evidence" value="ECO:0007669"/>
    <property type="project" value="TreeGrafter"/>
</dbReference>
<keyword evidence="1" id="KW-0238">DNA-binding</keyword>
<name>A0A1F4RDZ8_UNCSA</name>
<protein>
    <recommendedName>
        <fullName evidence="2">HTH cro/C1-type domain-containing protein</fullName>
    </recommendedName>
</protein>
<dbReference type="Pfam" id="PF01381">
    <property type="entry name" value="HTH_3"/>
    <property type="match status" value="1"/>
</dbReference>
<dbReference type="SUPFAM" id="SSF47413">
    <property type="entry name" value="lambda repressor-like DNA-binding domains"/>
    <property type="match status" value="1"/>
</dbReference>
<proteinExistence type="predicted"/>
<dbReference type="InterPro" id="IPR010982">
    <property type="entry name" value="Lambda_DNA-bd_dom_sf"/>
</dbReference>
<sequence length="61" mass="6750">MAIGKIIKEKRVGRKISQRDFARQAGMTQPDISAIEAGKKNLTIETLSRLCKILGIKTLPL</sequence>
<dbReference type="PANTHER" id="PTHR46797:SF1">
    <property type="entry name" value="METHYLPHOSPHONATE SYNTHASE"/>
    <property type="match status" value="1"/>
</dbReference>
<dbReference type="InterPro" id="IPR001387">
    <property type="entry name" value="Cro/C1-type_HTH"/>
</dbReference>
<evidence type="ECO:0000313" key="4">
    <source>
        <dbReference type="Proteomes" id="UP000176938"/>
    </source>
</evidence>
<dbReference type="GO" id="GO:0003677">
    <property type="term" value="F:DNA binding"/>
    <property type="evidence" value="ECO:0007669"/>
    <property type="project" value="UniProtKB-KW"/>
</dbReference>
<dbReference type="GO" id="GO:0003700">
    <property type="term" value="F:DNA-binding transcription factor activity"/>
    <property type="evidence" value="ECO:0007669"/>
    <property type="project" value="TreeGrafter"/>
</dbReference>
<dbReference type="Gene3D" id="1.10.260.40">
    <property type="entry name" value="lambda repressor-like DNA-binding domains"/>
    <property type="match status" value="1"/>
</dbReference>
<evidence type="ECO:0000259" key="2">
    <source>
        <dbReference type="PROSITE" id="PS50943"/>
    </source>
</evidence>
<accession>A0A1F4RDZ8</accession>
<dbReference type="Proteomes" id="UP000176938">
    <property type="component" value="Unassembled WGS sequence"/>
</dbReference>
<feature type="domain" description="HTH cro/C1-type" evidence="2">
    <location>
        <begin position="7"/>
        <end position="61"/>
    </location>
</feature>
<evidence type="ECO:0000256" key="1">
    <source>
        <dbReference type="ARBA" id="ARBA00023125"/>
    </source>
</evidence>
<evidence type="ECO:0000313" key="3">
    <source>
        <dbReference type="EMBL" id="OGC06411.1"/>
    </source>
</evidence>
<reference evidence="3 4" key="1">
    <citation type="journal article" date="2016" name="Nat. Commun.">
        <title>Thousands of microbial genomes shed light on interconnected biogeochemical processes in an aquifer system.</title>
        <authorList>
            <person name="Anantharaman K."/>
            <person name="Brown C.T."/>
            <person name="Hug L.A."/>
            <person name="Sharon I."/>
            <person name="Castelle C.J."/>
            <person name="Probst A.J."/>
            <person name="Thomas B.C."/>
            <person name="Singh A."/>
            <person name="Wilkins M.J."/>
            <person name="Karaoz U."/>
            <person name="Brodie E.L."/>
            <person name="Williams K.H."/>
            <person name="Hubbard S.S."/>
            <person name="Banfield J.F."/>
        </authorList>
    </citation>
    <scope>NUCLEOTIDE SEQUENCE [LARGE SCALE GENOMIC DNA]</scope>
</reference>
<dbReference type="PANTHER" id="PTHR46797">
    <property type="entry name" value="HTH-TYPE TRANSCRIPTIONAL REGULATOR"/>
    <property type="match status" value="1"/>
</dbReference>
<comment type="caution">
    <text evidence="3">The sequence shown here is derived from an EMBL/GenBank/DDBJ whole genome shotgun (WGS) entry which is preliminary data.</text>
</comment>
<dbReference type="SMART" id="SM00530">
    <property type="entry name" value="HTH_XRE"/>
    <property type="match status" value="1"/>
</dbReference>
<dbReference type="InterPro" id="IPR050807">
    <property type="entry name" value="TransReg_Diox_bact_type"/>
</dbReference>
<gene>
    <name evidence="3" type="ORF">A3H38_01575</name>
</gene>
<dbReference type="PROSITE" id="PS50943">
    <property type="entry name" value="HTH_CROC1"/>
    <property type="match status" value="1"/>
</dbReference>
<organism evidence="3 4">
    <name type="scientific">candidate division WOR-1 bacterium RIFCSPLOWO2_02_FULL_46_20</name>
    <dbReference type="NCBI Taxonomy" id="1802567"/>
    <lineage>
        <taxon>Bacteria</taxon>
        <taxon>Bacillati</taxon>
        <taxon>Saganbacteria</taxon>
    </lineage>
</organism>
<dbReference type="EMBL" id="METP01000020">
    <property type="protein sequence ID" value="OGC06411.1"/>
    <property type="molecule type" value="Genomic_DNA"/>
</dbReference>
<dbReference type="CDD" id="cd00093">
    <property type="entry name" value="HTH_XRE"/>
    <property type="match status" value="1"/>
</dbReference>
<dbReference type="AlphaFoldDB" id="A0A1F4RDZ8"/>